<dbReference type="EMBL" id="HBUF01049108">
    <property type="protein sequence ID" value="CAG6621035.1"/>
    <property type="molecule type" value="Transcribed_RNA"/>
</dbReference>
<protein>
    <submittedName>
        <fullName evidence="2">Uncharacterized protein</fullName>
    </submittedName>
</protein>
<dbReference type="EMBL" id="HBUF01390963">
    <property type="protein sequence ID" value="CAG6733829.1"/>
    <property type="molecule type" value="Transcribed_RNA"/>
</dbReference>
<reference evidence="2" key="1">
    <citation type="submission" date="2021-05" db="EMBL/GenBank/DDBJ databases">
        <authorList>
            <person name="Alioto T."/>
            <person name="Alioto T."/>
            <person name="Gomez Garrido J."/>
        </authorList>
    </citation>
    <scope>NUCLEOTIDE SEQUENCE</scope>
</reference>
<evidence type="ECO:0000313" key="2">
    <source>
        <dbReference type="EMBL" id="CAG6733828.1"/>
    </source>
</evidence>
<organism evidence="2">
    <name type="scientific">Cacopsylla melanoneura</name>
    <dbReference type="NCBI Taxonomy" id="428564"/>
    <lineage>
        <taxon>Eukaryota</taxon>
        <taxon>Metazoa</taxon>
        <taxon>Ecdysozoa</taxon>
        <taxon>Arthropoda</taxon>
        <taxon>Hexapoda</taxon>
        <taxon>Insecta</taxon>
        <taxon>Pterygota</taxon>
        <taxon>Neoptera</taxon>
        <taxon>Paraneoptera</taxon>
        <taxon>Hemiptera</taxon>
        <taxon>Sternorrhyncha</taxon>
        <taxon>Psylloidea</taxon>
        <taxon>Psyllidae</taxon>
        <taxon>Psyllinae</taxon>
        <taxon>Cacopsylla</taxon>
    </lineage>
</organism>
<dbReference type="EMBL" id="HBUF01390962">
    <property type="protein sequence ID" value="CAG6733828.1"/>
    <property type="molecule type" value="Transcribed_RNA"/>
</dbReference>
<keyword evidence="1" id="KW-0732">Signal</keyword>
<dbReference type="PROSITE" id="PS51257">
    <property type="entry name" value="PROKAR_LIPOPROTEIN"/>
    <property type="match status" value="1"/>
</dbReference>
<feature type="signal peptide" evidence="1">
    <location>
        <begin position="1"/>
        <end position="30"/>
    </location>
</feature>
<dbReference type="EMBL" id="HBUF01390964">
    <property type="protein sequence ID" value="CAG6733830.1"/>
    <property type="molecule type" value="Transcribed_RNA"/>
</dbReference>
<sequence length="104" mass="12168">MKFVEIFSLILFNLFYFFFFSSPFSSMTQGCVFGNPLSWTNFHANQTEITGSKIHRYKITKNFIMFKIPMGINYKGPRTFGVSPFDAGFRLNSVKFCRLIFLNM</sequence>
<feature type="chain" id="PRO_5035639564" evidence="1">
    <location>
        <begin position="31"/>
        <end position="104"/>
    </location>
</feature>
<evidence type="ECO:0000256" key="1">
    <source>
        <dbReference type="SAM" id="SignalP"/>
    </source>
</evidence>
<accession>A0A8D9DY62</accession>
<proteinExistence type="predicted"/>
<dbReference type="AlphaFoldDB" id="A0A8D9DY62"/>
<name>A0A8D9DY62_9HEMI</name>